<dbReference type="InterPro" id="IPR018641">
    <property type="entry name" value="Trfase_1_rSAM/seldom-assoc"/>
</dbReference>
<sequence>MHKNLIITFTRNPELGKVKSRLAKGIGETSALEIYKFLLEYTKNVLSKLDCDRAVYYSVKIRENDIWDSEVFSKHQQFGDDLGARMQNAFDNGFKKGYEKIIIVGSDLYDLNTEIINQAFKKLDTNDNVIGPAEDGGYYLLGMKTLNTSVFDIENWGTETVYKQTVSKLTSSLYVLETLNDIDYVEDLKPYDIFKKYLK</sequence>
<dbReference type="InterPro" id="IPR029044">
    <property type="entry name" value="Nucleotide-diphossugar_trans"/>
</dbReference>
<proteinExistence type="predicted"/>
<organism evidence="1 2">
    <name type="scientific">Olleya namhaensis</name>
    <dbReference type="NCBI Taxonomy" id="1144750"/>
    <lineage>
        <taxon>Bacteria</taxon>
        <taxon>Pseudomonadati</taxon>
        <taxon>Bacteroidota</taxon>
        <taxon>Flavobacteriia</taxon>
        <taxon>Flavobacteriales</taxon>
        <taxon>Flavobacteriaceae</taxon>
    </lineage>
</organism>
<reference evidence="2" key="1">
    <citation type="submission" date="2016-10" db="EMBL/GenBank/DDBJ databases">
        <authorList>
            <person name="Varghese N."/>
            <person name="Submissions S."/>
        </authorList>
    </citation>
    <scope>NUCLEOTIDE SEQUENCE [LARGE SCALE GENOMIC DNA]</scope>
    <source>
        <strain evidence="2">DSM 28881</strain>
    </source>
</reference>
<evidence type="ECO:0000313" key="2">
    <source>
        <dbReference type="Proteomes" id="UP000199559"/>
    </source>
</evidence>
<dbReference type="NCBIfam" id="TIGR04282">
    <property type="entry name" value="glyco_like_cofC"/>
    <property type="match status" value="1"/>
</dbReference>
<dbReference type="STRING" id="1144750.SAMN05443431_102366"/>
<name>A0A1I3LEA9_9FLAO</name>
<dbReference type="RefSeq" id="WP_090838016.1">
    <property type="nucleotide sequence ID" value="NZ_FORM01000002.1"/>
</dbReference>
<keyword evidence="2" id="KW-1185">Reference proteome</keyword>
<dbReference type="PANTHER" id="PTHR36529:SF1">
    <property type="entry name" value="GLYCOSYLTRANSFERASE"/>
    <property type="match status" value="1"/>
</dbReference>
<dbReference type="Pfam" id="PF09837">
    <property type="entry name" value="DUF2064"/>
    <property type="match status" value="1"/>
</dbReference>
<dbReference type="EMBL" id="FORM01000002">
    <property type="protein sequence ID" value="SFI83041.1"/>
    <property type="molecule type" value="Genomic_DNA"/>
</dbReference>
<dbReference type="Proteomes" id="UP000199559">
    <property type="component" value="Unassembled WGS sequence"/>
</dbReference>
<accession>A0A1I3LEA9</accession>
<dbReference type="AlphaFoldDB" id="A0A1I3LEA9"/>
<dbReference type="Gene3D" id="3.90.550.10">
    <property type="entry name" value="Spore Coat Polysaccharide Biosynthesis Protein SpsA, Chain A"/>
    <property type="match status" value="1"/>
</dbReference>
<evidence type="ECO:0000313" key="1">
    <source>
        <dbReference type="EMBL" id="SFI83041.1"/>
    </source>
</evidence>
<gene>
    <name evidence="1" type="ORF">SAMN05443431_102366</name>
</gene>
<dbReference type="SUPFAM" id="SSF53448">
    <property type="entry name" value="Nucleotide-diphospho-sugar transferases"/>
    <property type="match status" value="1"/>
</dbReference>
<dbReference type="PANTHER" id="PTHR36529">
    <property type="entry name" value="SLL1095 PROTEIN"/>
    <property type="match status" value="1"/>
</dbReference>
<protein>
    <recommendedName>
        <fullName evidence="3">Glycosyltransferase</fullName>
    </recommendedName>
</protein>
<evidence type="ECO:0008006" key="3">
    <source>
        <dbReference type="Google" id="ProtNLM"/>
    </source>
</evidence>